<feature type="signal peptide" evidence="8">
    <location>
        <begin position="1"/>
        <end position="32"/>
    </location>
</feature>
<dbReference type="Gene3D" id="2.170.130.10">
    <property type="entry name" value="TonB-dependent receptor, plug domain"/>
    <property type="match status" value="1"/>
</dbReference>
<evidence type="ECO:0000313" key="11">
    <source>
        <dbReference type="Proteomes" id="UP000753802"/>
    </source>
</evidence>
<dbReference type="InterPro" id="IPR036942">
    <property type="entry name" value="Beta-barrel_TonB_sf"/>
</dbReference>
<evidence type="ECO:0000256" key="2">
    <source>
        <dbReference type="ARBA" id="ARBA00022448"/>
    </source>
</evidence>
<sequence length="1077" mass="117042">MRTNSIATKQKRTARFCMLATLALLLVVQVFAQQAAQKRISGKVVNAATTQPLAKANVNVKGATGRATVTDEQGGFSILVGSGETIIVSSVGFETREIKYTNQLVLNIQLTETTNQLQDVVVTALGIRREEKALGYSVSKVTNEQLTDATSTNWSNALQGKVAGLNLIKSGGGPSGSNKIILRGENSLGGSSEALIVIDGVIVSGSSGKQTGSKGSGSYLDSDSPTDFGSTLNDINPDDIEAITVLKGPGAAALYGARGANGAIIITTKSGKANQKGIGVTVNSNTSFESISRWPDYQTEYGQGAAGQDTWYSYGATADGASTRSTSSAWGPKFDGQSYFQYDPVTRTGGTVRTPWIAYPDNHKQFFQTGKTFTNSVSIEGGSNGTFARLSITNLQNTWIIPNTGYSRNTVALAVTQKITDKLSLSSKINYTNRGSDNLPSTGYNNQSFMYFIRGLTPNMDLNWFKEYWTPGQVGVLQTRPFSSLLDNPYLQAYEMLNKSSRNGVVGNLSATYNFTRDLSLMVRSSIDFSAEQRSQQRPKSTNKFVDGMYRTQNIYAQEITSDFLLRYSKKINSKFSANFSAGGSMMKNKYIRDEVRADKLLYPGVYTFANSKNVPVALPYRSQYAVNSFYGLAQLSYNNYLFLDFTGRNDWSSTLATPTSVGHASFFYPSVNASAVVSDIIKMPTFVSYFKLRGSWSSVGSGGTTPYLTAYAYDPTLFPSGLANPTAIANPNLTYLLTRSLEFGTELRLFKNRLSLDVAVYKNKTRDQIANIPIDRAAGYNATVLNSGTVQNSGIEVQVNGTIIKKPNGLTWSMFGTLTANQNKVLSLADSIETYVLSTGPANRGSIEARPGGHISDLYGLGYERSPDGRIVYNAQGIPVLGQTIKYIGNTTPTLKTSLGTEVKYKQFRLSLLFDAQFGAVGYSLTTAVLSEEGKLKKTIPGRYNGITGNGVQQNPDGTYRTNDVMATSIQAYYNGHFNRDNIESNSFSTDFIKFREARLDYSFAPRLLKRLGLQKASIGVFGRDLFMFTKWPAFDPEFGTLNTNASTGEGTINSGFEIAQFPSTRSVGVNLTVGF</sequence>
<protein>
    <submittedName>
        <fullName evidence="10">SusC/RagA family TonB-linked outer membrane protein</fullName>
    </submittedName>
</protein>
<accession>A0ABW9ZMY6</accession>
<evidence type="ECO:0000256" key="8">
    <source>
        <dbReference type="SAM" id="SignalP"/>
    </source>
</evidence>
<keyword evidence="6 7" id="KW-0998">Cell outer membrane</keyword>
<dbReference type="PROSITE" id="PS52016">
    <property type="entry name" value="TONB_DEPENDENT_REC_3"/>
    <property type="match status" value="1"/>
</dbReference>
<dbReference type="NCBIfam" id="TIGR04057">
    <property type="entry name" value="SusC_RagA_signa"/>
    <property type="match status" value="1"/>
</dbReference>
<proteinExistence type="inferred from homology"/>
<dbReference type="Pfam" id="PF07715">
    <property type="entry name" value="Plug"/>
    <property type="match status" value="1"/>
</dbReference>
<name>A0ABW9ZMY6_9BACT</name>
<keyword evidence="11" id="KW-1185">Reference proteome</keyword>
<dbReference type="Gene3D" id="2.60.40.1120">
    <property type="entry name" value="Carboxypeptidase-like, regulatory domain"/>
    <property type="match status" value="1"/>
</dbReference>
<keyword evidence="5 7" id="KW-0472">Membrane</keyword>
<evidence type="ECO:0000256" key="4">
    <source>
        <dbReference type="ARBA" id="ARBA00022692"/>
    </source>
</evidence>
<comment type="subcellular location">
    <subcellularLocation>
        <location evidence="1 7">Cell outer membrane</location>
        <topology evidence="1 7">Multi-pass membrane protein</topology>
    </subcellularLocation>
</comment>
<evidence type="ECO:0000256" key="1">
    <source>
        <dbReference type="ARBA" id="ARBA00004571"/>
    </source>
</evidence>
<dbReference type="EMBL" id="JAACJS010000002">
    <property type="protein sequence ID" value="NCI48434.1"/>
    <property type="molecule type" value="Genomic_DNA"/>
</dbReference>
<dbReference type="InterPro" id="IPR023997">
    <property type="entry name" value="TonB-dep_OMP_SusC/RagA_CS"/>
</dbReference>
<keyword evidence="3 7" id="KW-1134">Transmembrane beta strand</keyword>
<evidence type="ECO:0000256" key="7">
    <source>
        <dbReference type="PROSITE-ProRule" id="PRU01360"/>
    </source>
</evidence>
<dbReference type="InterPro" id="IPR037066">
    <property type="entry name" value="Plug_dom_sf"/>
</dbReference>
<dbReference type="NCBIfam" id="TIGR04056">
    <property type="entry name" value="OMP_RagA_SusC"/>
    <property type="match status" value="1"/>
</dbReference>
<comment type="caution">
    <text evidence="10">The sequence shown here is derived from an EMBL/GenBank/DDBJ whole genome shotgun (WGS) entry which is preliminary data.</text>
</comment>
<feature type="domain" description="TonB-dependent receptor plug" evidence="9">
    <location>
        <begin position="134"/>
        <end position="263"/>
    </location>
</feature>
<keyword evidence="8" id="KW-0732">Signal</keyword>
<dbReference type="InterPro" id="IPR023996">
    <property type="entry name" value="TonB-dep_OMP_SusC/RagA"/>
</dbReference>
<dbReference type="SUPFAM" id="SSF56935">
    <property type="entry name" value="Porins"/>
    <property type="match status" value="1"/>
</dbReference>
<dbReference type="SUPFAM" id="SSF49464">
    <property type="entry name" value="Carboxypeptidase regulatory domain-like"/>
    <property type="match status" value="1"/>
</dbReference>
<dbReference type="InterPro" id="IPR008969">
    <property type="entry name" value="CarboxyPept-like_regulatory"/>
</dbReference>
<dbReference type="InterPro" id="IPR039426">
    <property type="entry name" value="TonB-dep_rcpt-like"/>
</dbReference>
<keyword evidence="4 7" id="KW-0812">Transmembrane</keyword>
<organism evidence="10 11">
    <name type="scientific">Sediminibacterium roseum</name>
    <dbReference type="NCBI Taxonomy" id="1978412"/>
    <lineage>
        <taxon>Bacteria</taxon>
        <taxon>Pseudomonadati</taxon>
        <taxon>Bacteroidota</taxon>
        <taxon>Chitinophagia</taxon>
        <taxon>Chitinophagales</taxon>
        <taxon>Chitinophagaceae</taxon>
        <taxon>Sediminibacterium</taxon>
    </lineage>
</organism>
<gene>
    <name evidence="10" type="ORF">GWC95_00775</name>
</gene>
<dbReference type="RefSeq" id="WP_161816760.1">
    <property type="nucleotide sequence ID" value="NZ_JAACJS010000002.1"/>
</dbReference>
<dbReference type="Gene3D" id="2.40.170.20">
    <property type="entry name" value="TonB-dependent receptor, beta-barrel domain"/>
    <property type="match status" value="1"/>
</dbReference>
<evidence type="ECO:0000259" key="9">
    <source>
        <dbReference type="Pfam" id="PF07715"/>
    </source>
</evidence>
<dbReference type="Pfam" id="PF13715">
    <property type="entry name" value="CarbopepD_reg_2"/>
    <property type="match status" value="1"/>
</dbReference>
<dbReference type="Proteomes" id="UP000753802">
    <property type="component" value="Unassembled WGS sequence"/>
</dbReference>
<keyword evidence="2 7" id="KW-0813">Transport</keyword>
<evidence type="ECO:0000256" key="3">
    <source>
        <dbReference type="ARBA" id="ARBA00022452"/>
    </source>
</evidence>
<dbReference type="InterPro" id="IPR012910">
    <property type="entry name" value="Plug_dom"/>
</dbReference>
<evidence type="ECO:0000256" key="5">
    <source>
        <dbReference type="ARBA" id="ARBA00023136"/>
    </source>
</evidence>
<evidence type="ECO:0000313" key="10">
    <source>
        <dbReference type="EMBL" id="NCI48434.1"/>
    </source>
</evidence>
<comment type="similarity">
    <text evidence="7">Belongs to the TonB-dependent receptor family.</text>
</comment>
<feature type="chain" id="PRO_5045106316" evidence="8">
    <location>
        <begin position="33"/>
        <end position="1077"/>
    </location>
</feature>
<reference evidence="10 11" key="1">
    <citation type="submission" date="2020-01" db="EMBL/GenBank/DDBJ databases">
        <title>Genome analysis.</title>
        <authorList>
            <person name="Wu S."/>
            <person name="Wang G."/>
        </authorList>
    </citation>
    <scope>NUCLEOTIDE SEQUENCE [LARGE SCALE GENOMIC DNA]</scope>
    <source>
        <strain evidence="10 11">SYL130</strain>
    </source>
</reference>
<evidence type="ECO:0000256" key="6">
    <source>
        <dbReference type="ARBA" id="ARBA00023237"/>
    </source>
</evidence>